<accession>A0A8R7TXZ5</accession>
<reference evidence="2" key="3">
    <citation type="submission" date="2022-06" db="UniProtKB">
        <authorList>
            <consortium name="EnsemblPlants"/>
        </authorList>
    </citation>
    <scope>IDENTIFICATION</scope>
</reference>
<evidence type="ECO:0000313" key="3">
    <source>
        <dbReference type="Proteomes" id="UP000015106"/>
    </source>
</evidence>
<dbReference type="EnsemblPlants" id="TuG1812G0300003755.01.T02">
    <property type="protein sequence ID" value="TuG1812G0300003755.01.T02.cds461592"/>
    <property type="gene ID" value="TuG1812G0300003755.01"/>
</dbReference>
<evidence type="ECO:0000256" key="1">
    <source>
        <dbReference type="SAM" id="MobiDB-lite"/>
    </source>
</evidence>
<protein>
    <submittedName>
        <fullName evidence="2">Uncharacterized protein</fullName>
    </submittedName>
</protein>
<reference evidence="3" key="1">
    <citation type="journal article" date="2013" name="Nature">
        <title>Draft genome of the wheat A-genome progenitor Triticum urartu.</title>
        <authorList>
            <person name="Ling H.Q."/>
            <person name="Zhao S."/>
            <person name="Liu D."/>
            <person name="Wang J."/>
            <person name="Sun H."/>
            <person name="Zhang C."/>
            <person name="Fan H."/>
            <person name="Li D."/>
            <person name="Dong L."/>
            <person name="Tao Y."/>
            <person name="Gao C."/>
            <person name="Wu H."/>
            <person name="Li Y."/>
            <person name="Cui Y."/>
            <person name="Guo X."/>
            <person name="Zheng S."/>
            <person name="Wang B."/>
            <person name="Yu K."/>
            <person name="Liang Q."/>
            <person name="Yang W."/>
            <person name="Lou X."/>
            <person name="Chen J."/>
            <person name="Feng M."/>
            <person name="Jian J."/>
            <person name="Zhang X."/>
            <person name="Luo G."/>
            <person name="Jiang Y."/>
            <person name="Liu J."/>
            <person name="Wang Z."/>
            <person name="Sha Y."/>
            <person name="Zhang B."/>
            <person name="Wu H."/>
            <person name="Tang D."/>
            <person name="Shen Q."/>
            <person name="Xue P."/>
            <person name="Zou S."/>
            <person name="Wang X."/>
            <person name="Liu X."/>
            <person name="Wang F."/>
            <person name="Yang Y."/>
            <person name="An X."/>
            <person name="Dong Z."/>
            <person name="Zhang K."/>
            <person name="Zhang X."/>
            <person name="Luo M.C."/>
            <person name="Dvorak J."/>
            <person name="Tong Y."/>
            <person name="Wang J."/>
            <person name="Yang H."/>
            <person name="Li Z."/>
            <person name="Wang D."/>
            <person name="Zhang A."/>
            <person name="Wang J."/>
        </authorList>
    </citation>
    <scope>NUCLEOTIDE SEQUENCE</scope>
    <source>
        <strain evidence="3">cv. G1812</strain>
    </source>
</reference>
<dbReference type="Proteomes" id="UP000015106">
    <property type="component" value="Chromosome 3"/>
</dbReference>
<keyword evidence="3" id="KW-1185">Reference proteome</keyword>
<proteinExistence type="predicted"/>
<dbReference type="AlphaFoldDB" id="A0A8R7TXZ5"/>
<reference evidence="2" key="2">
    <citation type="submission" date="2018-03" db="EMBL/GenBank/DDBJ databases">
        <title>The Triticum urartu genome reveals the dynamic nature of wheat genome evolution.</title>
        <authorList>
            <person name="Ling H."/>
            <person name="Ma B."/>
            <person name="Shi X."/>
            <person name="Liu H."/>
            <person name="Dong L."/>
            <person name="Sun H."/>
            <person name="Cao Y."/>
            <person name="Gao Q."/>
            <person name="Zheng S."/>
            <person name="Li Y."/>
            <person name="Yu Y."/>
            <person name="Du H."/>
            <person name="Qi M."/>
            <person name="Li Y."/>
            <person name="Yu H."/>
            <person name="Cui Y."/>
            <person name="Wang N."/>
            <person name="Chen C."/>
            <person name="Wu H."/>
            <person name="Zhao Y."/>
            <person name="Zhang J."/>
            <person name="Li Y."/>
            <person name="Zhou W."/>
            <person name="Zhang B."/>
            <person name="Hu W."/>
            <person name="Eijk M."/>
            <person name="Tang J."/>
            <person name="Witsenboer H."/>
            <person name="Zhao S."/>
            <person name="Li Z."/>
            <person name="Zhang A."/>
            <person name="Wang D."/>
            <person name="Liang C."/>
        </authorList>
    </citation>
    <scope>NUCLEOTIDE SEQUENCE [LARGE SCALE GENOMIC DNA]</scope>
    <source>
        <strain evidence="2">cv. G1812</strain>
    </source>
</reference>
<feature type="region of interest" description="Disordered" evidence="1">
    <location>
        <begin position="1"/>
        <end position="55"/>
    </location>
</feature>
<organism evidence="2 3">
    <name type="scientific">Triticum urartu</name>
    <name type="common">Red wild einkorn</name>
    <name type="synonym">Crithodium urartu</name>
    <dbReference type="NCBI Taxonomy" id="4572"/>
    <lineage>
        <taxon>Eukaryota</taxon>
        <taxon>Viridiplantae</taxon>
        <taxon>Streptophyta</taxon>
        <taxon>Embryophyta</taxon>
        <taxon>Tracheophyta</taxon>
        <taxon>Spermatophyta</taxon>
        <taxon>Magnoliopsida</taxon>
        <taxon>Liliopsida</taxon>
        <taxon>Poales</taxon>
        <taxon>Poaceae</taxon>
        <taxon>BOP clade</taxon>
        <taxon>Pooideae</taxon>
        <taxon>Triticodae</taxon>
        <taxon>Triticeae</taxon>
        <taxon>Triticinae</taxon>
        <taxon>Triticum</taxon>
    </lineage>
</organism>
<dbReference type="Gramene" id="TuG1812G0300003755.01.T02">
    <property type="protein sequence ID" value="TuG1812G0300003755.01.T02.cds461592"/>
    <property type="gene ID" value="TuG1812G0300003755.01"/>
</dbReference>
<sequence>PSTGQTRLDPEAAPSARSLLRGRIHRPEHQRVHRPLVSSSPPSRPPAISGGLPGFRTQPIAPDYFPLKLNRSLDSPLGFPSPCLSTAVARSIGSAI</sequence>
<evidence type="ECO:0000313" key="2">
    <source>
        <dbReference type="EnsemblPlants" id="TuG1812G0300003755.01.T02.cds461592"/>
    </source>
</evidence>
<name>A0A8R7TXZ5_TRIUA</name>